<keyword evidence="2" id="KW-1185">Reference proteome</keyword>
<gene>
    <name evidence="1" type="ORF">M408DRAFT_333560</name>
</gene>
<dbReference type="AlphaFoldDB" id="A0A0C3A9L0"/>
<evidence type="ECO:0000313" key="1">
    <source>
        <dbReference type="EMBL" id="KIM21315.1"/>
    </source>
</evidence>
<evidence type="ECO:0000313" key="2">
    <source>
        <dbReference type="Proteomes" id="UP000054097"/>
    </source>
</evidence>
<name>A0A0C3A9L0_SERVB</name>
<proteinExistence type="predicted"/>
<accession>A0A0C3A9L0</accession>
<sequence>MLRTKHIHRNEIKKLFFAFESIRGPETTTASTAIRPEFKGSSFVFIRQSSEEERW</sequence>
<organism evidence="1 2">
    <name type="scientific">Serendipita vermifera MAFF 305830</name>
    <dbReference type="NCBI Taxonomy" id="933852"/>
    <lineage>
        <taxon>Eukaryota</taxon>
        <taxon>Fungi</taxon>
        <taxon>Dikarya</taxon>
        <taxon>Basidiomycota</taxon>
        <taxon>Agaricomycotina</taxon>
        <taxon>Agaricomycetes</taxon>
        <taxon>Sebacinales</taxon>
        <taxon>Serendipitaceae</taxon>
        <taxon>Serendipita</taxon>
    </lineage>
</organism>
<reference evidence="1 2" key="1">
    <citation type="submission" date="2014-04" db="EMBL/GenBank/DDBJ databases">
        <authorList>
            <consortium name="DOE Joint Genome Institute"/>
            <person name="Kuo A."/>
            <person name="Zuccaro A."/>
            <person name="Kohler A."/>
            <person name="Nagy L.G."/>
            <person name="Floudas D."/>
            <person name="Copeland A."/>
            <person name="Barry K.W."/>
            <person name="Cichocki N."/>
            <person name="Veneault-Fourrey C."/>
            <person name="LaButti K."/>
            <person name="Lindquist E.A."/>
            <person name="Lipzen A."/>
            <person name="Lundell T."/>
            <person name="Morin E."/>
            <person name="Murat C."/>
            <person name="Sun H."/>
            <person name="Tunlid A."/>
            <person name="Henrissat B."/>
            <person name="Grigoriev I.V."/>
            <person name="Hibbett D.S."/>
            <person name="Martin F."/>
            <person name="Nordberg H.P."/>
            <person name="Cantor M.N."/>
            <person name="Hua S.X."/>
        </authorList>
    </citation>
    <scope>NUCLEOTIDE SEQUENCE [LARGE SCALE GENOMIC DNA]</scope>
    <source>
        <strain evidence="1 2">MAFF 305830</strain>
    </source>
</reference>
<dbReference type="EMBL" id="KN824387">
    <property type="protein sequence ID" value="KIM21315.1"/>
    <property type="molecule type" value="Genomic_DNA"/>
</dbReference>
<dbReference type="HOGENOM" id="CLU_3033863_0_0_1"/>
<protein>
    <submittedName>
        <fullName evidence="1">Uncharacterized protein</fullName>
    </submittedName>
</protein>
<dbReference type="Proteomes" id="UP000054097">
    <property type="component" value="Unassembled WGS sequence"/>
</dbReference>
<reference evidence="2" key="2">
    <citation type="submission" date="2015-01" db="EMBL/GenBank/DDBJ databases">
        <title>Evolutionary Origins and Diversification of the Mycorrhizal Mutualists.</title>
        <authorList>
            <consortium name="DOE Joint Genome Institute"/>
            <consortium name="Mycorrhizal Genomics Consortium"/>
            <person name="Kohler A."/>
            <person name="Kuo A."/>
            <person name="Nagy L.G."/>
            <person name="Floudas D."/>
            <person name="Copeland A."/>
            <person name="Barry K.W."/>
            <person name="Cichocki N."/>
            <person name="Veneault-Fourrey C."/>
            <person name="LaButti K."/>
            <person name="Lindquist E.A."/>
            <person name="Lipzen A."/>
            <person name="Lundell T."/>
            <person name="Morin E."/>
            <person name="Murat C."/>
            <person name="Riley R."/>
            <person name="Ohm R."/>
            <person name="Sun H."/>
            <person name="Tunlid A."/>
            <person name="Henrissat B."/>
            <person name="Grigoriev I.V."/>
            <person name="Hibbett D.S."/>
            <person name="Martin F."/>
        </authorList>
    </citation>
    <scope>NUCLEOTIDE SEQUENCE [LARGE SCALE GENOMIC DNA]</scope>
    <source>
        <strain evidence="2">MAFF 305830</strain>
    </source>
</reference>